<keyword evidence="2" id="KW-1185">Reference proteome</keyword>
<name>A0A346PS07_9EURY</name>
<evidence type="ECO:0000313" key="2">
    <source>
        <dbReference type="Proteomes" id="UP000258613"/>
    </source>
</evidence>
<sequence>MVMDVGNENVVHIEEVGKAGSIPELTDQYEDDNQYRIVKTTRVEAWKHVSQENNKLLWDWHSQEAIHDPSKNATQKARYIRAVYHGDSKPLIQTSLDSHEQELIAEKYIRDRLTKFTLDVPRGGRLENIDVLGTARDDDSSKLMTVVASVTSSSGDRWRDRVRAINSYSDRDEVYFFDAKDSRPAHLNENVTYVPLEQVFEWMNEDDTRRQRSLHTMLGLRDSE</sequence>
<protein>
    <submittedName>
        <fullName evidence="1">Uncharacterized protein</fullName>
    </submittedName>
</protein>
<accession>A0A346PS07</accession>
<organism evidence="1 2">
    <name type="scientific">Natrarchaeobaculum sulfurireducens</name>
    <dbReference type="NCBI Taxonomy" id="2044521"/>
    <lineage>
        <taxon>Archaea</taxon>
        <taxon>Methanobacteriati</taxon>
        <taxon>Methanobacteriota</taxon>
        <taxon>Stenosarchaea group</taxon>
        <taxon>Halobacteria</taxon>
        <taxon>Halobacteriales</taxon>
        <taxon>Natrialbaceae</taxon>
        <taxon>Natrarchaeobaculum</taxon>
    </lineage>
</organism>
<dbReference type="KEGG" id="nag:AArcMg_2306"/>
<dbReference type="AlphaFoldDB" id="A0A346PS07"/>
<dbReference type="Proteomes" id="UP000258613">
    <property type="component" value="Chromosome"/>
</dbReference>
<gene>
    <name evidence="1" type="ORF">AArcMg_2306</name>
</gene>
<dbReference type="EMBL" id="CP027033">
    <property type="protein sequence ID" value="AXR82302.1"/>
    <property type="molecule type" value="Genomic_DNA"/>
</dbReference>
<evidence type="ECO:0000313" key="1">
    <source>
        <dbReference type="EMBL" id="AXR82302.1"/>
    </source>
</evidence>
<reference evidence="2" key="1">
    <citation type="submission" date="2018-02" db="EMBL/GenBank/DDBJ databases">
        <title>Phenotypic and genomic properties of facultatively anaerobic sulfur-reducing natronoarchaea from hypersaline soda lakes.</title>
        <authorList>
            <person name="Sorokin D.Y."/>
            <person name="Kublanov I.V."/>
            <person name="Roman P."/>
            <person name="Sinninghe Damste J.S."/>
            <person name="Golyshin P.N."/>
            <person name="Rojo D."/>
            <person name="Ciordia S."/>
            <person name="Mena M.D.C."/>
            <person name="Ferrer M."/>
            <person name="Messina E."/>
            <person name="Smedile F."/>
            <person name="La Spada G."/>
            <person name="La Cono V."/>
            <person name="Yakimov M.M."/>
        </authorList>
    </citation>
    <scope>NUCLEOTIDE SEQUENCE [LARGE SCALE GENOMIC DNA]</scope>
    <source>
        <strain evidence="2">AArc-Mg</strain>
    </source>
</reference>
<proteinExistence type="predicted"/>